<sequence>MHGNVTSEAKPHHLRGLLDKAVYSTEWTDGELRGENLRPEEDYDNLRPGHRPWTGRREAEWERSAVSRQNRDWEAERKNEAELHGFGNQRIGDARGQQLDDYSADESLSQVVFFIVMGVVIFKFIFGKQDNHAMRRYYDMDY</sequence>
<proteinExistence type="predicted"/>
<feature type="region of interest" description="Disordered" evidence="1">
    <location>
        <begin position="57"/>
        <end position="79"/>
    </location>
</feature>
<evidence type="ECO:0000313" key="4">
    <source>
        <dbReference type="Proteomes" id="UP000243579"/>
    </source>
</evidence>
<keyword evidence="2" id="KW-1133">Transmembrane helix</keyword>
<protein>
    <recommendedName>
        <fullName evidence="5">Transmembrane protein</fullName>
    </recommendedName>
</protein>
<dbReference type="OrthoDB" id="10314905at2759"/>
<accession>A0A1V9Z8Q7</accession>
<evidence type="ECO:0000256" key="2">
    <source>
        <dbReference type="SAM" id="Phobius"/>
    </source>
</evidence>
<name>A0A1V9Z8Q7_ACHHY</name>
<keyword evidence="4" id="KW-1185">Reference proteome</keyword>
<comment type="caution">
    <text evidence="3">The sequence shown here is derived from an EMBL/GenBank/DDBJ whole genome shotgun (WGS) entry which is preliminary data.</text>
</comment>
<dbReference type="AlphaFoldDB" id="A0A1V9Z8Q7"/>
<feature type="transmembrane region" description="Helical" evidence="2">
    <location>
        <begin position="108"/>
        <end position="126"/>
    </location>
</feature>
<gene>
    <name evidence="3" type="ORF">ACHHYP_01400</name>
</gene>
<reference evidence="3 4" key="1">
    <citation type="journal article" date="2014" name="Genome Biol. Evol.">
        <title>The secreted proteins of Achlya hypogyna and Thraustotheca clavata identify the ancestral oomycete secretome and reveal gene acquisitions by horizontal gene transfer.</title>
        <authorList>
            <person name="Misner I."/>
            <person name="Blouin N."/>
            <person name="Leonard G."/>
            <person name="Richards T.A."/>
            <person name="Lane C.E."/>
        </authorList>
    </citation>
    <scope>NUCLEOTIDE SEQUENCE [LARGE SCALE GENOMIC DNA]</scope>
    <source>
        <strain evidence="3 4">ATCC 48635</strain>
    </source>
</reference>
<evidence type="ECO:0000256" key="1">
    <source>
        <dbReference type="SAM" id="MobiDB-lite"/>
    </source>
</evidence>
<organism evidence="3 4">
    <name type="scientific">Achlya hypogyna</name>
    <name type="common">Oomycete</name>
    <name type="synonym">Protoachlya hypogyna</name>
    <dbReference type="NCBI Taxonomy" id="1202772"/>
    <lineage>
        <taxon>Eukaryota</taxon>
        <taxon>Sar</taxon>
        <taxon>Stramenopiles</taxon>
        <taxon>Oomycota</taxon>
        <taxon>Saprolegniomycetes</taxon>
        <taxon>Saprolegniales</taxon>
        <taxon>Achlyaceae</taxon>
        <taxon>Achlya</taxon>
    </lineage>
</organism>
<evidence type="ECO:0000313" key="3">
    <source>
        <dbReference type="EMBL" id="OQR94388.1"/>
    </source>
</evidence>
<dbReference type="EMBL" id="JNBR01000365">
    <property type="protein sequence ID" value="OQR94388.1"/>
    <property type="molecule type" value="Genomic_DNA"/>
</dbReference>
<keyword evidence="2" id="KW-0472">Membrane</keyword>
<dbReference type="Proteomes" id="UP000243579">
    <property type="component" value="Unassembled WGS sequence"/>
</dbReference>
<evidence type="ECO:0008006" key="5">
    <source>
        <dbReference type="Google" id="ProtNLM"/>
    </source>
</evidence>
<keyword evidence="2" id="KW-0812">Transmembrane</keyword>